<dbReference type="EMBL" id="JBIRUQ010000004">
    <property type="protein sequence ID" value="MFI1462895.1"/>
    <property type="molecule type" value="Genomic_DNA"/>
</dbReference>
<evidence type="ECO:0000256" key="1">
    <source>
        <dbReference type="SAM" id="Phobius"/>
    </source>
</evidence>
<protein>
    <submittedName>
        <fullName evidence="2">Uncharacterized protein</fullName>
    </submittedName>
</protein>
<organism evidence="2 3">
    <name type="scientific">Nocardia carnea</name>
    <dbReference type="NCBI Taxonomy" id="37328"/>
    <lineage>
        <taxon>Bacteria</taxon>
        <taxon>Bacillati</taxon>
        <taxon>Actinomycetota</taxon>
        <taxon>Actinomycetes</taxon>
        <taxon>Mycobacteriales</taxon>
        <taxon>Nocardiaceae</taxon>
        <taxon>Nocardia</taxon>
    </lineage>
</organism>
<keyword evidence="1" id="KW-0812">Transmembrane</keyword>
<evidence type="ECO:0000313" key="2">
    <source>
        <dbReference type="EMBL" id="MFI1462895.1"/>
    </source>
</evidence>
<feature type="transmembrane region" description="Helical" evidence="1">
    <location>
        <begin position="93"/>
        <end position="114"/>
    </location>
</feature>
<keyword evidence="1" id="KW-1133">Transmembrane helix</keyword>
<proteinExistence type="predicted"/>
<dbReference type="Proteomes" id="UP001611263">
    <property type="component" value="Unassembled WGS sequence"/>
</dbReference>
<accession>A0ABW7TPW4</accession>
<keyword evidence="3" id="KW-1185">Reference proteome</keyword>
<feature type="transmembrane region" description="Helical" evidence="1">
    <location>
        <begin position="134"/>
        <end position="153"/>
    </location>
</feature>
<sequence length="195" mass="21446">MQARRPATFVVAEPLPDRCSRHGRDAAVRLSIEAEFAEPDPESQQLTFIHDIVDGPGRGSLVNAFRTPAADAIVTAQWPCCPSCLRHMRFFRWTGRVLVGVAILIPFLSLVPIAAPDWFRSLAIYDNTIAFHQLASFLASTFLSLLIAARGAFSYARPILQARLNENRFALAVSAAHPEFATELDDLRTQGLAAS</sequence>
<comment type="caution">
    <text evidence="2">The sequence shown here is derived from an EMBL/GenBank/DDBJ whole genome shotgun (WGS) entry which is preliminary data.</text>
</comment>
<name>A0ABW7TPW4_9NOCA</name>
<evidence type="ECO:0000313" key="3">
    <source>
        <dbReference type="Proteomes" id="UP001611263"/>
    </source>
</evidence>
<keyword evidence="1" id="KW-0472">Membrane</keyword>
<dbReference type="RefSeq" id="WP_033244056.1">
    <property type="nucleotide sequence ID" value="NZ_JBIRUQ010000004.1"/>
</dbReference>
<reference evidence="2 3" key="1">
    <citation type="submission" date="2024-10" db="EMBL/GenBank/DDBJ databases">
        <title>The Natural Products Discovery Center: Release of the First 8490 Sequenced Strains for Exploring Actinobacteria Biosynthetic Diversity.</title>
        <authorList>
            <person name="Kalkreuter E."/>
            <person name="Kautsar S.A."/>
            <person name="Yang D."/>
            <person name="Bader C.D."/>
            <person name="Teijaro C.N."/>
            <person name="Fluegel L."/>
            <person name="Davis C.M."/>
            <person name="Simpson J.R."/>
            <person name="Lauterbach L."/>
            <person name="Steele A.D."/>
            <person name="Gui C."/>
            <person name="Meng S."/>
            <person name="Li G."/>
            <person name="Viehrig K."/>
            <person name="Ye F."/>
            <person name="Su P."/>
            <person name="Kiefer A.F."/>
            <person name="Nichols A."/>
            <person name="Cepeda A.J."/>
            <person name="Yan W."/>
            <person name="Fan B."/>
            <person name="Jiang Y."/>
            <person name="Adhikari A."/>
            <person name="Zheng C.-J."/>
            <person name="Schuster L."/>
            <person name="Cowan T.M."/>
            <person name="Smanski M.J."/>
            <person name="Chevrette M.G."/>
            <person name="De Carvalho L.P.S."/>
            <person name="Shen B."/>
        </authorList>
    </citation>
    <scope>NUCLEOTIDE SEQUENCE [LARGE SCALE GENOMIC DNA]</scope>
    <source>
        <strain evidence="2 3">NPDC020568</strain>
    </source>
</reference>
<gene>
    <name evidence="2" type="ORF">ACH4WX_19455</name>
</gene>